<name>C3X9V9_OXAFO</name>
<feature type="transmembrane region" description="Helical" evidence="3">
    <location>
        <begin position="24"/>
        <end position="44"/>
    </location>
</feature>
<evidence type="ECO:0000313" key="6">
    <source>
        <dbReference type="EMBL" id="EEO29985.1"/>
    </source>
</evidence>
<dbReference type="Gene3D" id="1.10.287.470">
    <property type="entry name" value="Helix hairpin bin"/>
    <property type="match status" value="1"/>
</dbReference>
<dbReference type="SUPFAM" id="SSF111369">
    <property type="entry name" value="HlyD-like secretion proteins"/>
    <property type="match status" value="1"/>
</dbReference>
<evidence type="ECO:0000313" key="7">
    <source>
        <dbReference type="Proteomes" id="UP000005089"/>
    </source>
</evidence>
<comment type="similarity">
    <text evidence="2">Belongs to the membrane fusion protein (MFP) (TC 8.A.1) family.</text>
</comment>
<dbReference type="InterPro" id="IPR058647">
    <property type="entry name" value="BSH_CzcB-like"/>
</dbReference>
<gene>
    <name evidence="6" type="ORF">OFBG_01013</name>
</gene>
<dbReference type="RefSeq" id="WP_005880809.1">
    <property type="nucleotide sequence ID" value="NZ_CP019430.1"/>
</dbReference>
<dbReference type="HOGENOM" id="CLU_018816_15_0_4"/>
<evidence type="ECO:0000259" key="5">
    <source>
        <dbReference type="Pfam" id="PF25973"/>
    </source>
</evidence>
<feature type="domain" description="p-hydroxybenzoic acid efflux pump subunit AaeA-like beta-barrel" evidence="4">
    <location>
        <begin position="221"/>
        <end position="313"/>
    </location>
</feature>
<dbReference type="InterPro" id="IPR050739">
    <property type="entry name" value="MFP"/>
</dbReference>
<evidence type="ECO:0000256" key="2">
    <source>
        <dbReference type="ARBA" id="ARBA00009477"/>
    </source>
</evidence>
<dbReference type="EMBL" id="GG658170">
    <property type="protein sequence ID" value="EEO29985.1"/>
    <property type="molecule type" value="Genomic_DNA"/>
</dbReference>
<protein>
    <submittedName>
        <fullName evidence="6">Efflux pump membrane protein</fullName>
    </submittedName>
</protein>
<dbReference type="Pfam" id="PF25963">
    <property type="entry name" value="Beta-barrel_AAEA"/>
    <property type="match status" value="1"/>
</dbReference>
<dbReference type="Gene3D" id="2.40.30.170">
    <property type="match status" value="1"/>
</dbReference>
<dbReference type="Proteomes" id="UP000005089">
    <property type="component" value="Unassembled WGS sequence"/>
</dbReference>
<dbReference type="STRING" id="847.BRW83_1134"/>
<dbReference type="GO" id="GO:0016020">
    <property type="term" value="C:membrane"/>
    <property type="evidence" value="ECO:0007669"/>
    <property type="project" value="InterPro"/>
</dbReference>
<evidence type="ECO:0000256" key="3">
    <source>
        <dbReference type="SAM" id="Phobius"/>
    </source>
</evidence>
<comment type="subcellular location">
    <subcellularLocation>
        <location evidence="1">Cell envelope</location>
    </subcellularLocation>
</comment>
<dbReference type="PANTHER" id="PTHR30386:SF19">
    <property type="entry name" value="MULTIDRUG EXPORT PROTEIN EMRA-RELATED"/>
    <property type="match status" value="1"/>
</dbReference>
<sequence length="322" mass="34509">MDSEPSQIIDKPAKKPDSPRARRLKILAGIVVLCGIVYGAYWYFYASNFVSTDNAYTATEVAQVTSAVSGIIREVNVVDTQSVKKGDILVIIDDTDAKLALNQAEADCAKARAELASAQSDYKRAAVDLKRRNALIAIGAVSGDELTKTENAHTSSVAAIESAKAAIAQATARIDQAKVDLSRTVIRAPVDGTVAKRTVQVGQKIPADAQLLVVVPVQDMHVDANFKEGQLEKVRTGQKAELYSDLYGKSVIYHGTVEGFSGGTGSAFALIPAQNATGNWIKVVQRLPTRIKLDPEELKANPLQVGLSMTVTIDTREKASDK</sequence>
<keyword evidence="3" id="KW-1133">Transmembrane helix</keyword>
<keyword evidence="7" id="KW-1185">Reference proteome</keyword>
<proteinExistence type="inferred from homology"/>
<dbReference type="InterPro" id="IPR006143">
    <property type="entry name" value="RND_pump_MFP"/>
</dbReference>
<dbReference type="AlphaFoldDB" id="C3X9V9"/>
<dbReference type="GeneID" id="77135021"/>
<dbReference type="InterPro" id="IPR058634">
    <property type="entry name" value="AaeA-lik-b-barrel"/>
</dbReference>
<feature type="domain" description="CzcB-like barrel-sandwich hybrid" evidence="5">
    <location>
        <begin position="61"/>
        <end position="214"/>
    </location>
</feature>
<accession>C3X9V9</accession>
<dbReference type="OrthoDB" id="9811754at2"/>
<dbReference type="eggNOG" id="COG1566">
    <property type="taxonomic scope" value="Bacteria"/>
</dbReference>
<dbReference type="PANTHER" id="PTHR30386">
    <property type="entry name" value="MEMBRANE FUSION SUBUNIT OF EMRAB-TOLC MULTIDRUG EFFLUX PUMP"/>
    <property type="match status" value="1"/>
</dbReference>
<keyword evidence="3" id="KW-0472">Membrane</keyword>
<dbReference type="Pfam" id="PF25973">
    <property type="entry name" value="BSH_CzcB"/>
    <property type="match status" value="1"/>
</dbReference>
<dbReference type="GO" id="GO:0022857">
    <property type="term" value="F:transmembrane transporter activity"/>
    <property type="evidence" value="ECO:0007669"/>
    <property type="project" value="InterPro"/>
</dbReference>
<evidence type="ECO:0000259" key="4">
    <source>
        <dbReference type="Pfam" id="PF25963"/>
    </source>
</evidence>
<reference evidence="6 7" key="1">
    <citation type="submission" date="2009-02" db="EMBL/GenBank/DDBJ databases">
        <title>The Genome Sequence of Oxalobacter formigenes OXCC13.</title>
        <authorList>
            <consortium name="The Broad Institute Genome Sequencing Platform"/>
            <person name="Ward D."/>
            <person name="Young S.K."/>
            <person name="Kodira C.D."/>
            <person name="Zeng Q."/>
            <person name="Koehrsen M."/>
            <person name="Alvarado L."/>
            <person name="Berlin A."/>
            <person name="Borenstein D."/>
            <person name="Chen Z."/>
            <person name="Engels R."/>
            <person name="Freedman E."/>
            <person name="Gellesch M."/>
            <person name="Goldberg J."/>
            <person name="Griggs A."/>
            <person name="Gujja S."/>
            <person name="Heiman D."/>
            <person name="Hepburn T."/>
            <person name="Howarth C."/>
            <person name="Jen D."/>
            <person name="Larson L."/>
            <person name="Lewis B."/>
            <person name="Mehta T."/>
            <person name="Park D."/>
            <person name="Pearson M."/>
            <person name="Roberts A."/>
            <person name="Saif S."/>
            <person name="Shea T."/>
            <person name="Shenoy N."/>
            <person name="Sisk P."/>
            <person name="Stolte C."/>
            <person name="Sykes S."/>
            <person name="Walk T."/>
            <person name="White J."/>
            <person name="Yandava C."/>
            <person name="Allison M.J."/>
            <person name="Lander E."/>
            <person name="Nusbaum C."/>
            <person name="Galagan J."/>
            <person name="Birren B."/>
        </authorList>
    </citation>
    <scope>NUCLEOTIDE SEQUENCE [LARGE SCALE GENOMIC DNA]</scope>
    <source>
        <strain evidence="6 7">OXCC13</strain>
    </source>
</reference>
<organism evidence="6 7">
    <name type="scientific">Oxalobacter formigenes OXCC13</name>
    <dbReference type="NCBI Taxonomy" id="556269"/>
    <lineage>
        <taxon>Bacteria</taxon>
        <taxon>Pseudomonadati</taxon>
        <taxon>Pseudomonadota</taxon>
        <taxon>Betaproteobacteria</taxon>
        <taxon>Burkholderiales</taxon>
        <taxon>Oxalobacteraceae</taxon>
        <taxon>Oxalobacter</taxon>
    </lineage>
</organism>
<evidence type="ECO:0000256" key="1">
    <source>
        <dbReference type="ARBA" id="ARBA00004196"/>
    </source>
</evidence>
<dbReference type="GO" id="GO:0030313">
    <property type="term" value="C:cell envelope"/>
    <property type="evidence" value="ECO:0007669"/>
    <property type="project" value="UniProtKB-SubCell"/>
</dbReference>
<keyword evidence="3" id="KW-0812">Transmembrane</keyword>
<dbReference type="NCBIfam" id="TIGR01730">
    <property type="entry name" value="RND_mfp"/>
    <property type="match status" value="1"/>
</dbReference>